<proteinExistence type="predicted"/>
<dbReference type="InterPro" id="IPR029058">
    <property type="entry name" value="AB_hydrolase_fold"/>
</dbReference>
<dbReference type="RefSeq" id="WP_368391363.1">
    <property type="nucleotide sequence ID" value="NZ_JBFRYC010000003.1"/>
</dbReference>
<evidence type="ECO:0000313" key="2">
    <source>
        <dbReference type="Proteomes" id="UP001557465"/>
    </source>
</evidence>
<dbReference type="Gene3D" id="3.40.50.1820">
    <property type="entry name" value="alpha/beta hydrolase"/>
    <property type="match status" value="1"/>
</dbReference>
<dbReference type="EMBL" id="JBFRYC010000003">
    <property type="protein sequence ID" value="MEX1661291.1"/>
    <property type="molecule type" value="Genomic_DNA"/>
</dbReference>
<gene>
    <name evidence="1" type="ORF">AB4874_06455</name>
</gene>
<evidence type="ECO:0008006" key="3">
    <source>
        <dbReference type="Google" id="ProtNLM"/>
    </source>
</evidence>
<reference evidence="1 2" key="1">
    <citation type="journal article" date="2011" name="Int. J. Syst. Evol. Microbiol.">
        <title>Zhongshania antarctica gen. nov., sp. nov. and Zhongshania guokunii sp. nov., gammaproteobacteria respectively isolated from coastal attached (fast) ice and surface seawater of the Antarctic.</title>
        <authorList>
            <person name="Li H.J."/>
            <person name="Zhang X.Y."/>
            <person name="Chen C.X."/>
            <person name="Zhang Y.J."/>
            <person name="Gao Z.M."/>
            <person name="Yu Y."/>
            <person name="Chen X.L."/>
            <person name="Chen B."/>
            <person name="Zhang Y.Z."/>
        </authorList>
    </citation>
    <scope>NUCLEOTIDE SEQUENCE [LARGE SCALE GENOMIC DNA]</scope>
    <source>
        <strain evidence="1 2">15-R06ZXC-3</strain>
    </source>
</reference>
<evidence type="ECO:0000313" key="1">
    <source>
        <dbReference type="EMBL" id="MEX1661291.1"/>
    </source>
</evidence>
<dbReference type="SUPFAM" id="SSF53474">
    <property type="entry name" value="alpha/beta-Hydrolases"/>
    <property type="match status" value="1"/>
</dbReference>
<name>A0ABV3TI69_9RHOB</name>
<accession>A0ABV3TI69</accession>
<sequence length="226" mass="25040">MIALEHLAAPKPLHIHFARMATSIGRSNVPFIADASRSWMNVPELADAIQRIVEETAEQVAAGDIVAIGNSMGGSEAIMLASVTPANRVLAIVPQYSVRPDMMSEEPRWTFLRDRIVERPYPKVPVLRDRECVVTLLYGGMQDEWMHASRFPEDAGYRHYLFPERRHTLARSLHKQGLLRPIVQAIIEGRPSGAQKAIEAAGGMLRAEFEAAGLTLSPKEAGHDEI</sequence>
<keyword evidence="2" id="KW-1185">Reference proteome</keyword>
<comment type="caution">
    <text evidence="1">The sequence shown here is derived from an EMBL/GenBank/DDBJ whole genome shotgun (WGS) entry which is preliminary data.</text>
</comment>
<dbReference type="Proteomes" id="UP001557465">
    <property type="component" value="Unassembled WGS sequence"/>
</dbReference>
<organism evidence="1 2">
    <name type="scientific">Thioclava arctica</name>
    <dbReference type="NCBI Taxonomy" id="3238301"/>
    <lineage>
        <taxon>Bacteria</taxon>
        <taxon>Pseudomonadati</taxon>
        <taxon>Pseudomonadota</taxon>
        <taxon>Alphaproteobacteria</taxon>
        <taxon>Rhodobacterales</taxon>
        <taxon>Paracoccaceae</taxon>
        <taxon>Thioclava</taxon>
    </lineage>
</organism>
<protein>
    <recommendedName>
        <fullName evidence="3">AB hydrolase-1 domain-containing protein</fullName>
    </recommendedName>
</protein>